<geneLocation type="mitochondrion" evidence="1"/>
<protein>
    <submittedName>
        <fullName evidence="1">Uncharacterized protein</fullName>
    </submittedName>
</protein>
<reference evidence="1" key="1">
    <citation type="submission" date="2021-01" db="EMBL/GenBank/DDBJ databases">
        <authorList>
            <person name="Sun H.-H."/>
            <person name="Zhang S."/>
            <person name="Zhang Y.-J."/>
        </authorList>
    </citation>
    <scope>NUCLEOTIDE SEQUENCE</scope>
    <source>
        <strain evidence="1">CMM1</strain>
    </source>
</reference>
<organism evidence="1">
    <name type="scientific">Morchella brunnea</name>
    <dbReference type="NCBI Taxonomy" id="1174671"/>
    <lineage>
        <taxon>Eukaryota</taxon>
        <taxon>Fungi</taxon>
        <taxon>Dikarya</taxon>
        <taxon>Ascomycota</taxon>
        <taxon>Pezizomycotina</taxon>
        <taxon>Pezizomycetes</taxon>
        <taxon>Pezizales</taxon>
        <taxon>Morchellaceae</taxon>
        <taxon>Morchella</taxon>
    </lineage>
</organism>
<evidence type="ECO:0000313" key="1">
    <source>
        <dbReference type="EMBL" id="UBU98423.1"/>
    </source>
</evidence>
<dbReference type="GeneID" id="68665281"/>
<proteinExistence type="predicted"/>
<accession>A0A8K1I7M9</accession>
<sequence length="129" mass="15094">MLANFVNANPPDKTKSHTCWKGTRTREYYCLSFLCPWIPPLPGTQSVWNRTRTRSGTYEQVKGHAKEPERRKRPQAGFVCWDMVGKKKTKKKCGPKKMRRPPKNSLLVIFLACSLRSRPRMHHMLILIR</sequence>
<dbReference type="EMBL" id="MW538937">
    <property type="protein sequence ID" value="UBU98423.1"/>
    <property type="molecule type" value="Genomic_DNA"/>
</dbReference>
<name>A0A8K1I7M9_9PEZI</name>
<gene>
    <name evidence="1" type="primary">orf129A</name>
</gene>
<dbReference type="RefSeq" id="YP_010218582.1">
    <property type="nucleotide sequence ID" value="NC_058917.1"/>
</dbReference>
<keyword evidence="1" id="KW-0496">Mitochondrion</keyword>
<dbReference type="AlphaFoldDB" id="A0A8K1I7M9"/>